<gene>
    <name evidence="3" type="ORF">HGRIS_009577</name>
</gene>
<dbReference type="EMBL" id="JASNQZ010000012">
    <property type="protein sequence ID" value="KAL0949526.1"/>
    <property type="molecule type" value="Genomic_DNA"/>
</dbReference>
<dbReference type="Proteomes" id="UP001556367">
    <property type="component" value="Unassembled WGS sequence"/>
</dbReference>
<evidence type="ECO:0000313" key="3">
    <source>
        <dbReference type="EMBL" id="KAL0949526.1"/>
    </source>
</evidence>
<keyword evidence="4" id="KW-1185">Reference proteome</keyword>
<dbReference type="InterPro" id="IPR018997">
    <property type="entry name" value="PUB_domain"/>
</dbReference>
<evidence type="ECO:0000259" key="2">
    <source>
        <dbReference type="Pfam" id="PF09409"/>
    </source>
</evidence>
<dbReference type="InterPro" id="IPR036339">
    <property type="entry name" value="PUB-like_dom_sf"/>
</dbReference>
<name>A0ABR3J1Z9_9AGAR</name>
<organism evidence="3 4">
    <name type="scientific">Hohenbuehelia grisea</name>
    <dbReference type="NCBI Taxonomy" id="104357"/>
    <lineage>
        <taxon>Eukaryota</taxon>
        <taxon>Fungi</taxon>
        <taxon>Dikarya</taxon>
        <taxon>Basidiomycota</taxon>
        <taxon>Agaricomycotina</taxon>
        <taxon>Agaricomycetes</taxon>
        <taxon>Agaricomycetidae</taxon>
        <taxon>Agaricales</taxon>
        <taxon>Pleurotineae</taxon>
        <taxon>Pleurotaceae</taxon>
        <taxon>Hohenbuehelia</taxon>
    </lineage>
</organism>
<proteinExistence type="predicted"/>
<sequence length="255" mass="28110">MTSPTTSDSPRILAEALAAAAERRTQEASAGPSQLQLIEEHEKRQAFRRLIDPGIVRPNSKEVAMSSLKTLSTIAENLLREPDNPKYQQFKPTNAVIKQKLVDPKGALEYAIALGFRAEVKNFQPYYVFNPRRKDDLLIGAAILKDAIELETSKHDRAVKSKQEEKAAIEAAALKVKLAFMDDRKTKRVNDEREKQLREARAARAAAGDVEDDPDMITHLRGDSLQPDSPSSDTVHILGGAPPSYHAAASDSDSD</sequence>
<reference evidence="4" key="1">
    <citation type="submission" date="2024-06" db="EMBL/GenBank/DDBJ databases">
        <title>Multi-omics analyses provide insights into the biosynthesis of the anticancer antibiotic pleurotin in Hohenbuehelia grisea.</title>
        <authorList>
            <person name="Weaver J.A."/>
            <person name="Alberti F."/>
        </authorList>
    </citation>
    <scope>NUCLEOTIDE SEQUENCE [LARGE SCALE GENOMIC DNA]</scope>
    <source>
        <strain evidence="4">T-177</strain>
    </source>
</reference>
<dbReference type="CDD" id="cd09212">
    <property type="entry name" value="PUB"/>
    <property type="match status" value="1"/>
</dbReference>
<evidence type="ECO:0000313" key="4">
    <source>
        <dbReference type="Proteomes" id="UP001556367"/>
    </source>
</evidence>
<protein>
    <recommendedName>
        <fullName evidence="2">PUB domain-containing protein</fullName>
    </recommendedName>
</protein>
<dbReference type="SUPFAM" id="SSF143503">
    <property type="entry name" value="PUG domain-like"/>
    <property type="match status" value="1"/>
</dbReference>
<feature type="region of interest" description="Disordered" evidence="1">
    <location>
        <begin position="187"/>
        <end position="255"/>
    </location>
</feature>
<dbReference type="Pfam" id="PF09409">
    <property type="entry name" value="PUB"/>
    <property type="match status" value="1"/>
</dbReference>
<comment type="caution">
    <text evidence="3">The sequence shown here is derived from an EMBL/GenBank/DDBJ whole genome shotgun (WGS) entry which is preliminary data.</text>
</comment>
<accession>A0ABR3J1Z9</accession>
<feature type="domain" description="PUB" evidence="2">
    <location>
        <begin position="61"/>
        <end position="131"/>
    </location>
</feature>
<feature type="compositionally biased region" description="Basic and acidic residues" evidence="1">
    <location>
        <begin position="187"/>
        <end position="202"/>
    </location>
</feature>
<dbReference type="Gene3D" id="1.20.58.2190">
    <property type="match status" value="1"/>
</dbReference>
<evidence type="ECO:0000256" key="1">
    <source>
        <dbReference type="SAM" id="MobiDB-lite"/>
    </source>
</evidence>